<proteinExistence type="inferred from homology"/>
<dbReference type="SUPFAM" id="SSF53067">
    <property type="entry name" value="Actin-like ATPase domain"/>
    <property type="match status" value="2"/>
</dbReference>
<keyword evidence="4 6" id="KW-0133">Cell shape</keyword>
<comment type="subcellular location">
    <subcellularLocation>
        <location evidence="6">Cytoplasm</location>
    </subcellularLocation>
    <text evidence="6">Membrane-associated.</text>
</comment>
<dbReference type="GO" id="GO:0005524">
    <property type="term" value="F:ATP binding"/>
    <property type="evidence" value="ECO:0007669"/>
    <property type="project" value="UniProtKB-KW"/>
</dbReference>
<evidence type="ECO:0000256" key="3">
    <source>
        <dbReference type="ARBA" id="ARBA00022840"/>
    </source>
</evidence>
<comment type="caution">
    <text evidence="6">Lacks conserved residue(s) required for the propagation of feature annotation.</text>
</comment>
<feature type="binding site" evidence="6">
    <location>
        <begin position="202"/>
        <end position="205"/>
    </location>
    <ligand>
        <name>ATP</name>
        <dbReference type="ChEBI" id="CHEBI:30616"/>
    </ligand>
</feature>
<evidence type="ECO:0000256" key="1">
    <source>
        <dbReference type="ARBA" id="ARBA00022490"/>
    </source>
</evidence>
<evidence type="ECO:0000256" key="4">
    <source>
        <dbReference type="ARBA" id="ARBA00022960"/>
    </source>
</evidence>
<evidence type="ECO:0000256" key="6">
    <source>
        <dbReference type="HAMAP-Rule" id="MF_02207"/>
    </source>
</evidence>
<dbReference type="InterPro" id="IPR043129">
    <property type="entry name" value="ATPase_NBD"/>
</dbReference>
<gene>
    <name evidence="6" type="primary">mreB</name>
    <name evidence="7" type="ORF">COV30_02125</name>
</gene>
<dbReference type="InterPro" id="IPR056546">
    <property type="entry name" value="MreB_MamK-like"/>
</dbReference>
<organism evidence="7 8">
    <name type="scientific">Candidatus Yanofskybacteria bacterium CG10_big_fil_rev_8_21_14_0_10_37_15</name>
    <dbReference type="NCBI Taxonomy" id="1975097"/>
    <lineage>
        <taxon>Bacteria</taxon>
        <taxon>Candidatus Yanofskyibacteriota</taxon>
    </lineage>
</organism>
<evidence type="ECO:0000313" key="7">
    <source>
        <dbReference type="EMBL" id="PIR41741.1"/>
    </source>
</evidence>
<feature type="binding site" evidence="6">
    <location>
        <begin position="282"/>
        <end position="285"/>
    </location>
    <ligand>
        <name>ATP</name>
        <dbReference type="ChEBI" id="CHEBI:30616"/>
    </ligand>
</feature>
<accession>A0A2H0R5E1</accession>
<evidence type="ECO:0000256" key="5">
    <source>
        <dbReference type="ARBA" id="ARBA00023458"/>
    </source>
</evidence>
<dbReference type="GO" id="GO:0008360">
    <property type="term" value="P:regulation of cell shape"/>
    <property type="evidence" value="ECO:0007669"/>
    <property type="project" value="UniProtKB-UniRule"/>
</dbReference>
<dbReference type="NCBIfam" id="NF010539">
    <property type="entry name" value="PRK13927.1"/>
    <property type="match status" value="1"/>
</dbReference>
<name>A0A2H0R5E1_9BACT</name>
<keyword evidence="2 6" id="KW-0547">Nucleotide-binding</keyword>
<comment type="function">
    <text evidence="6">Forms membrane-associated dynamic filaments that are essential for cell shape determination. Acts by regulating cell wall synthesis and cell elongation, and thus cell shape. A feedback loop between cell geometry and MreB localization may maintain elongated cell shape by targeting cell wall growth to regions of negative cell wall curvature.</text>
</comment>
<dbReference type="CDD" id="cd10225">
    <property type="entry name" value="ASKHA_NBD_MreB-like"/>
    <property type="match status" value="1"/>
</dbReference>
<dbReference type="GO" id="GO:0005737">
    <property type="term" value="C:cytoplasm"/>
    <property type="evidence" value="ECO:0007669"/>
    <property type="project" value="UniProtKB-SubCell"/>
</dbReference>
<keyword evidence="1 6" id="KW-0963">Cytoplasm</keyword>
<dbReference type="Proteomes" id="UP000230208">
    <property type="component" value="Unassembled WGS sequence"/>
</dbReference>
<evidence type="ECO:0000256" key="2">
    <source>
        <dbReference type="ARBA" id="ARBA00022741"/>
    </source>
</evidence>
<dbReference type="Pfam" id="PF06723">
    <property type="entry name" value="MreB_Mbl"/>
    <property type="match status" value="1"/>
</dbReference>
<dbReference type="PRINTS" id="PR01652">
    <property type="entry name" value="SHAPEPROTEIN"/>
</dbReference>
<dbReference type="PANTHER" id="PTHR42749">
    <property type="entry name" value="CELL SHAPE-DETERMINING PROTEIN MREB"/>
    <property type="match status" value="1"/>
</dbReference>
<dbReference type="PANTHER" id="PTHR42749:SF1">
    <property type="entry name" value="CELL SHAPE-DETERMINING PROTEIN MREB"/>
    <property type="match status" value="1"/>
</dbReference>
<comment type="caution">
    <text evidence="7">The sequence shown here is derived from an EMBL/GenBank/DDBJ whole genome shotgun (WGS) entry which is preliminary data.</text>
</comment>
<keyword evidence="3 6" id="KW-0067">ATP-binding</keyword>
<dbReference type="GO" id="GO:0000902">
    <property type="term" value="P:cell morphogenesis"/>
    <property type="evidence" value="ECO:0007669"/>
    <property type="project" value="InterPro"/>
</dbReference>
<comment type="similarity">
    <text evidence="5 6">Belongs to the FtsA/MreB family.</text>
</comment>
<dbReference type="EMBL" id="PCXP01000023">
    <property type="protein sequence ID" value="PIR41741.1"/>
    <property type="molecule type" value="Genomic_DNA"/>
</dbReference>
<reference evidence="7 8" key="1">
    <citation type="submission" date="2017-09" db="EMBL/GenBank/DDBJ databases">
        <title>Depth-based differentiation of microbial function through sediment-hosted aquifers and enrichment of novel symbionts in the deep terrestrial subsurface.</title>
        <authorList>
            <person name="Probst A.J."/>
            <person name="Ladd B."/>
            <person name="Jarett J.K."/>
            <person name="Geller-Mcgrath D.E."/>
            <person name="Sieber C.M."/>
            <person name="Emerson J.B."/>
            <person name="Anantharaman K."/>
            <person name="Thomas B.C."/>
            <person name="Malmstrom R."/>
            <person name="Stieglmeier M."/>
            <person name="Klingl A."/>
            <person name="Woyke T."/>
            <person name="Ryan C.M."/>
            <person name="Banfield J.F."/>
        </authorList>
    </citation>
    <scope>NUCLEOTIDE SEQUENCE [LARGE SCALE GENOMIC DNA]</scope>
    <source>
        <strain evidence="7">CG10_big_fil_rev_8_21_14_0_10_37_15</strain>
    </source>
</reference>
<dbReference type="HAMAP" id="MF_02207">
    <property type="entry name" value="MreB"/>
    <property type="match status" value="1"/>
</dbReference>
<protein>
    <recommendedName>
        <fullName evidence="6">Cell shape-determining protein MreB</fullName>
    </recommendedName>
</protein>
<feature type="binding site" evidence="6">
    <location>
        <begin position="154"/>
        <end position="156"/>
    </location>
    <ligand>
        <name>ATP</name>
        <dbReference type="ChEBI" id="CHEBI:30616"/>
    </ligand>
</feature>
<dbReference type="Gene3D" id="3.30.420.40">
    <property type="match status" value="3"/>
</dbReference>
<dbReference type="NCBIfam" id="TIGR00904">
    <property type="entry name" value="mreB"/>
    <property type="match status" value="1"/>
</dbReference>
<evidence type="ECO:0000313" key="8">
    <source>
        <dbReference type="Proteomes" id="UP000230208"/>
    </source>
</evidence>
<comment type="subunit">
    <text evidence="6">Forms polymers.</text>
</comment>
<dbReference type="AlphaFoldDB" id="A0A2H0R5E1"/>
<sequence>MKKIGIDLGTTNTVIFLPKKGIIINEPSVVAISIIDNKILSVGNLAKEMIGRTPDSIVVSRPMVDGAIADYRITGAMLKYFIKKAGGFLSFIKPEVLISVPAGVTSTERRAVIEAALNAGAKAVYLVKEPVLAAIGAKIPINSPSGNMILNIGGGTTEIAVISLGGIVSWESVRIGGNKMDLAIVEYIKKKHGLAIGERTAELIKISIGNAIKETNEEKINVRGRDLASGFPKTIEVTSNEVTEAITEHLREIVQIIKGVLERTPPELCSDIMDKGIHISGGGALLKNIEKLIAKVTGVPAQIADDPLFCVARGTGIVLENLEIYKRNVLAKR</sequence>
<dbReference type="InterPro" id="IPR004753">
    <property type="entry name" value="MreB"/>
</dbReference>